<name>W9UQF2_9GAMM</name>
<evidence type="ECO:0000313" key="2">
    <source>
        <dbReference type="Proteomes" id="UP000019464"/>
    </source>
</evidence>
<gene>
    <name evidence="1" type="ORF">D791_03607</name>
</gene>
<dbReference type="AlphaFoldDB" id="W9UQF2"/>
<dbReference type="RefSeq" id="WP_036513953.1">
    <property type="nucleotide sequence ID" value="NZ_AONB01000024.1"/>
</dbReference>
<dbReference type="EMBL" id="AONB01000024">
    <property type="protein sequence ID" value="EXJ09448.1"/>
    <property type="molecule type" value="Genomic_DNA"/>
</dbReference>
<comment type="caution">
    <text evidence="1">The sequence shown here is derived from an EMBL/GenBank/DDBJ whole genome shotgun (WGS) entry which is preliminary data.</text>
</comment>
<dbReference type="Proteomes" id="UP000019464">
    <property type="component" value="Unassembled WGS sequence"/>
</dbReference>
<accession>W9UQF2</accession>
<sequence length="132" mass="15912">MSSYTHTVSLEQLRTMIRQAQCPDDPLLIYRWFSLENEALPDHHKEKFAHYEQQFRLLLETLADEVLPAQWRIFCLENINRPLLAMKRLPRFKGSYRTLNRLQYELHITFEYIRAGLYFNAHIGRIEHDASY</sequence>
<dbReference type="STRING" id="1229521.D791_03607"/>
<dbReference type="OrthoDB" id="8900369at2"/>
<protein>
    <submittedName>
        <fullName evidence="1">Uncharacterized protein</fullName>
    </submittedName>
</protein>
<keyword evidence="2" id="KW-1185">Reference proteome</keyword>
<organism evidence="1 2">
    <name type="scientific">Nitrincola nitratireducens</name>
    <dbReference type="NCBI Taxonomy" id="1229521"/>
    <lineage>
        <taxon>Bacteria</taxon>
        <taxon>Pseudomonadati</taxon>
        <taxon>Pseudomonadota</taxon>
        <taxon>Gammaproteobacteria</taxon>
        <taxon>Oceanospirillales</taxon>
        <taxon>Oceanospirillaceae</taxon>
        <taxon>Nitrincola</taxon>
    </lineage>
</organism>
<proteinExistence type="predicted"/>
<reference evidence="2" key="1">
    <citation type="submission" date="2012-11" db="EMBL/GenBank/DDBJ databases">
        <authorList>
            <person name="Singh A."/>
            <person name="Pinnaka A.K."/>
            <person name="Vaidya B."/>
        </authorList>
    </citation>
    <scope>NUCLEOTIDE SEQUENCE [LARGE SCALE GENOMIC DNA]</scope>
    <source>
        <strain evidence="2">AK23</strain>
    </source>
</reference>
<evidence type="ECO:0000313" key="1">
    <source>
        <dbReference type="EMBL" id="EXJ09448.1"/>
    </source>
</evidence>
<reference evidence="1 2" key="2">
    <citation type="journal article" date="2015" name="Syst. Appl. Microbiol.">
        <title>Nitrincola nitratireducens sp. nov. isolated from a haloalkaline crater lake.</title>
        <authorList>
            <person name="Singh A."/>
            <person name="Vaidya B."/>
            <person name="Tanuku N.R."/>
            <person name="Pinnaka A.K."/>
        </authorList>
    </citation>
    <scope>NUCLEOTIDE SEQUENCE [LARGE SCALE GENOMIC DNA]</scope>
    <source>
        <strain evidence="1 2">AK23</strain>
    </source>
</reference>